<evidence type="ECO:0000313" key="2">
    <source>
        <dbReference type="EMBL" id="KIL62636.1"/>
    </source>
</evidence>
<proteinExistence type="predicted"/>
<dbReference type="Proteomes" id="UP000054549">
    <property type="component" value="Unassembled WGS sequence"/>
</dbReference>
<dbReference type="InParanoid" id="A0A0C2X0I4"/>
<feature type="compositionally biased region" description="Polar residues" evidence="1">
    <location>
        <begin position="129"/>
        <end position="139"/>
    </location>
</feature>
<gene>
    <name evidence="2" type="ORF">M378DRAFT_751743</name>
</gene>
<dbReference type="EMBL" id="KN818268">
    <property type="protein sequence ID" value="KIL62636.1"/>
    <property type="molecule type" value="Genomic_DNA"/>
</dbReference>
<name>A0A0C2X0I4_AMAMK</name>
<dbReference type="OrthoDB" id="3112983at2759"/>
<sequence>MVQTTGEYSSAMISTNQAIDPSQVVIQSGNLEEPKYIAHYPPIVQKGPSLGFAALRHTVQPLLENSGLSRLLLPRRQHCPHTLTRCLTSIRNFRTFVLMLRAIKHAFARRKGGHSPAAPTPVSAERRPASTSTPSPVRSSGSIEFIGVSFPVMWTVADFIATTASLDRVALRLRTEQYAIHMRDIMRQFGSKYAPSSPEYQAFKHTSLVCASCGWLFPGSYTLSLIGAVNGYTTVVGATPGYAEFGKTGTCTKCGSEESFLIYQRYKPSSISQADVDAIRRYWRHLAQQWWSNNTSSSTPLCDACNDYVSQAKTYLIGGRLECERCTDKELVDGLNKLRRDPFYFGDMELQKARSFVVGTVG</sequence>
<feature type="region of interest" description="Disordered" evidence="1">
    <location>
        <begin position="110"/>
        <end position="139"/>
    </location>
</feature>
<protein>
    <submittedName>
        <fullName evidence="2">Uncharacterized protein</fullName>
    </submittedName>
</protein>
<reference evidence="2 3" key="1">
    <citation type="submission" date="2014-04" db="EMBL/GenBank/DDBJ databases">
        <title>Evolutionary Origins and Diversification of the Mycorrhizal Mutualists.</title>
        <authorList>
            <consortium name="DOE Joint Genome Institute"/>
            <consortium name="Mycorrhizal Genomics Consortium"/>
            <person name="Kohler A."/>
            <person name="Kuo A."/>
            <person name="Nagy L.G."/>
            <person name="Floudas D."/>
            <person name="Copeland A."/>
            <person name="Barry K.W."/>
            <person name="Cichocki N."/>
            <person name="Veneault-Fourrey C."/>
            <person name="LaButti K."/>
            <person name="Lindquist E.A."/>
            <person name="Lipzen A."/>
            <person name="Lundell T."/>
            <person name="Morin E."/>
            <person name="Murat C."/>
            <person name="Riley R."/>
            <person name="Ohm R."/>
            <person name="Sun H."/>
            <person name="Tunlid A."/>
            <person name="Henrissat B."/>
            <person name="Grigoriev I.V."/>
            <person name="Hibbett D.S."/>
            <person name="Martin F."/>
        </authorList>
    </citation>
    <scope>NUCLEOTIDE SEQUENCE [LARGE SCALE GENOMIC DNA]</scope>
    <source>
        <strain evidence="2 3">Koide BX008</strain>
    </source>
</reference>
<evidence type="ECO:0000313" key="3">
    <source>
        <dbReference type="Proteomes" id="UP000054549"/>
    </source>
</evidence>
<accession>A0A0C2X0I4</accession>
<dbReference type="HOGENOM" id="CLU_065383_0_0_1"/>
<keyword evidence="3" id="KW-1185">Reference proteome</keyword>
<dbReference type="AlphaFoldDB" id="A0A0C2X0I4"/>
<evidence type="ECO:0000256" key="1">
    <source>
        <dbReference type="SAM" id="MobiDB-lite"/>
    </source>
</evidence>
<organism evidence="2 3">
    <name type="scientific">Amanita muscaria (strain Koide BX008)</name>
    <dbReference type="NCBI Taxonomy" id="946122"/>
    <lineage>
        <taxon>Eukaryota</taxon>
        <taxon>Fungi</taxon>
        <taxon>Dikarya</taxon>
        <taxon>Basidiomycota</taxon>
        <taxon>Agaricomycotina</taxon>
        <taxon>Agaricomycetes</taxon>
        <taxon>Agaricomycetidae</taxon>
        <taxon>Agaricales</taxon>
        <taxon>Pluteineae</taxon>
        <taxon>Amanitaceae</taxon>
        <taxon>Amanita</taxon>
    </lineage>
</organism>